<keyword evidence="2" id="KW-1185">Reference proteome</keyword>
<name>A0ABV6UMK2_9ACTN</name>
<sequence length="144" mass="15310">MPGNRTGELTMAAKTVAEKLVIKPGNAVWVSHPDRAGLLGALPEGAEVTESPGEADAAVVFADDAASVRAAFVKDERALTTRAVLWVAYPKANRTDVNRDSLWPILADFGLRPVSQVAVDEVWSALRFRPLKAGEEFGGAKAKA</sequence>
<dbReference type="RefSeq" id="WP_198037411.1">
    <property type="nucleotide sequence ID" value="NZ_JBHEZZ010000007.1"/>
</dbReference>
<evidence type="ECO:0000313" key="1">
    <source>
        <dbReference type="EMBL" id="MFC1402676.1"/>
    </source>
</evidence>
<evidence type="ECO:0000313" key="2">
    <source>
        <dbReference type="Proteomes" id="UP001592528"/>
    </source>
</evidence>
<organism evidence="1 2">
    <name type="scientific">Streptacidiphilus cavernicola</name>
    <dbReference type="NCBI Taxonomy" id="3342716"/>
    <lineage>
        <taxon>Bacteria</taxon>
        <taxon>Bacillati</taxon>
        <taxon>Actinomycetota</taxon>
        <taxon>Actinomycetes</taxon>
        <taxon>Kitasatosporales</taxon>
        <taxon>Streptomycetaceae</taxon>
        <taxon>Streptacidiphilus</taxon>
    </lineage>
</organism>
<evidence type="ECO:0008006" key="3">
    <source>
        <dbReference type="Google" id="ProtNLM"/>
    </source>
</evidence>
<reference evidence="1 2" key="1">
    <citation type="submission" date="2024-09" db="EMBL/GenBank/DDBJ databases">
        <authorList>
            <person name="Lee S.D."/>
        </authorList>
    </citation>
    <scope>NUCLEOTIDE SEQUENCE [LARGE SCALE GENOMIC DNA]</scope>
    <source>
        <strain evidence="1 2">N1-5</strain>
    </source>
</reference>
<gene>
    <name evidence="1" type="ORF">ACEZDJ_15415</name>
</gene>
<accession>A0ABV6UMK2</accession>
<dbReference type="EMBL" id="JBHEZZ010000007">
    <property type="protein sequence ID" value="MFC1402676.1"/>
    <property type="molecule type" value="Genomic_DNA"/>
</dbReference>
<dbReference type="Proteomes" id="UP001592528">
    <property type="component" value="Unassembled WGS sequence"/>
</dbReference>
<protein>
    <recommendedName>
        <fullName evidence="3">DUF3052 domain-containing protein</fullName>
    </recommendedName>
</protein>
<comment type="caution">
    <text evidence="1">The sequence shown here is derived from an EMBL/GenBank/DDBJ whole genome shotgun (WGS) entry which is preliminary data.</text>
</comment>
<proteinExistence type="predicted"/>